<evidence type="ECO:0000313" key="3">
    <source>
        <dbReference type="Proteomes" id="UP000192907"/>
    </source>
</evidence>
<evidence type="ECO:0000256" key="1">
    <source>
        <dbReference type="SAM" id="SignalP"/>
    </source>
</evidence>
<keyword evidence="1" id="KW-0732">Signal</keyword>
<feature type="signal peptide" evidence="1">
    <location>
        <begin position="1"/>
        <end position="18"/>
    </location>
</feature>
<gene>
    <name evidence="2" type="ORF">SAMN06296036_10154</name>
</gene>
<dbReference type="AlphaFoldDB" id="A0A1Y6B8T3"/>
<evidence type="ECO:0000313" key="2">
    <source>
        <dbReference type="EMBL" id="SME87880.1"/>
    </source>
</evidence>
<accession>A0A1Y6B8T3</accession>
<dbReference type="EMBL" id="FWZT01000001">
    <property type="protein sequence ID" value="SME87880.1"/>
    <property type="molecule type" value="Genomic_DNA"/>
</dbReference>
<organism evidence="2 3">
    <name type="scientific">Pseudobacteriovorax antillogorgiicola</name>
    <dbReference type="NCBI Taxonomy" id="1513793"/>
    <lineage>
        <taxon>Bacteria</taxon>
        <taxon>Pseudomonadati</taxon>
        <taxon>Bdellovibrionota</taxon>
        <taxon>Oligoflexia</taxon>
        <taxon>Oligoflexales</taxon>
        <taxon>Pseudobacteriovoracaceae</taxon>
        <taxon>Pseudobacteriovorax</taxon>
    </lineage>
</organism>
<dbReference type="RefSeq" id="WP_132314802.1">
    <property type="nucleotide sequence ID" value="NZ_FWZT01000001.1"/>
</dbReference>
<dbReference type="Proteomes" id="UP000192907">
    <property type="component" value="Unassembled WGS sequence"/>
</dbReference>
<feature type="chain" id="PRO_5011966594" evidence="1">
    <location>
        <begin position="19"/>
        <end position="74"/>
    </location>
</feature>
<name>A0A1Y6B8T3_9BACT</name>
<protein>
    <submittedName>
        <fullName evidence="2">Uncharacterized protein</fullName>
    </submittedName>
</protein>
<dbReference type="STRING" id="1513793.SAMN06296036_10154"/>
<sequence length="74" mass="8614">MRFLFLASLLTLSSQGFAVEKLDHKKHNVETAFTHSTLYDKAASDLRVRQLQKLVHDETWTRKQTQARKSAKKQ</sequence>
<proteinExistence type="predicted"/>
<reference evidence="3" key="1">
    <citation type="submission" date="2017-04" db="EMBL/GenBank/DDBJ databases">
        <authorList>
            <person name="Varghese N."/>
            <person name="Submissions S."/>
        </authorList>
    </citation>
    <scope>NUCLEOTIDE SEQUENCE [LARGE SCALE GENOMIC DNA]</scope>
    <source>
        <strain evidence="3">RKEM611</strain>
    </source>
</reference>
<keyword evidence="3" id="KW-1185">Reference proteome</keyword>